<dbReference type="RefSeq" id="WP_344888490.1">
    <property type="nucleotide sequence ID" value="NZ_BAABAS010000003.1"/>
</dbReference>
<accession>A0ABP8BSA2</accession>
<reference evidence="2" key="1">
    <citation type="journal article" date="2019" name="Int. J. Syst. Evol. Microbiol.">
        <title>The Global Catalogue of Microorganisms (GCM) 10K type strain sequencing project: providing services to taxonomists for standard genome sequencing and annotation.</title>
        <authorList>
            <consortium name="The Broad Institute Genomics Platform"/>
            <consortium name="The Broad Institute Genome Sequencing Center for Infectious Disease"/>
            <person name="Wu L."/>
            <person name="Ma J."/>
        </authorList>
    </citation>
    <scope>NUCLEOTIDE SEQUENCE [LARGE SCALE GENOMIC DNA]</scope>
    <source>
        <strain evidence="2">JCM 17440</strain>
    </source>
</reference>
<sequence length="143" mass="16398">MAEVWSRDRLIAEGFGPVLFEPDWWDGIRGGLAEVDGIVHYFESLNYVDLVDEVEYHVWPASDDAVTMEREQCAIYRRYEAGLIKHPGYGGVDARYDELTSLLAPHREVPDDARQFLAEWRSGPAAPDPRDGFATWVRWKASR</sequence>
<protein>
    <submittedName>
        <fullName evidence="1">Uncharacterized protein</fullName>
    </submittedName>
</protein>
<organism evidence="1 2">
    <name type="scientific">Actinomadura meridiana</name>
    <dbReference type="NCBI Taxonomy" id="559626"/>
    <lineage>
        <taxon>Bacteria</taxon>
        <taxon>Bacillati</taxon>
        <taxon>Actinomycetota</taxon>
        <taxon>Actinomycetes</taxon>
        <taxon>Streptosporangiales</taxon>
        <taxon>Thermomonosporaceae</taxon>
        <taxon>Actinomadura</taxon>
    </lineage>
</organism>
<comment type="caution">
    <text evidence="1">The sequence shown here is derived from an EMBL/GenBank/DDBJ whole genome shotgun (WGS) entry which is preliminary data.</text>
</comment>
<name>A0ABP8BSA2_9ACTN</name>
<proteinExistence type="predicted"/>
<gene>
    <name evidence="1" type="ORF">GCM10022254_03550</name>
</gene>
<keyword evidence="2" id="KW-1185">Reference proteome</keyword>
<dbReference type="Proteomes" id="UP001501710">
    <property type="component" value="Unassembled WGS sequence"/>
</dbReference>
<evidence type="ECO:0000313" key="1">
    <source>
        <dbReference type="EMBL" id="GAA4224340.1"/>
    </source>
</evidence>
<dbReference type="EMBL" id="BAABAS010000003">
    <property type="protein sequence ID" value="GAA4224340.1"/>
    <property type="molecule type" value="Genomic_DNA"/>
</dbReference>
<evidence type="ECO:0000313" key="2">
    <source>
        <dbReference type="Proteomes" id="UP001501710"/>
    </source>
</evidence>